<dbReference type="AlphaFoldDB" id="A0A1U9K7N3"/>
<protein>
    <submittedName>
        <fullName evidence="1">Uncharacterized protein</fullName>
    </submittedName>
</protein>
<dbReference type="Proteomes" id="UP000188603">
    <property type="component" value="Chromosome"/>
</dbReference>
<reference evidence="1 2" key="1">
    <citation type="journal article" date="2015" name="Int. J. Syst. Evol. Microbiol.">
        <title>Novibacillus thermophilus gen. nov., sp. nov., a Gram-staining-negative and moderately thermophilic member of the family Thermoactinomycetaceae.</title>
        <authorList>
            <person name="Yang G."/>
            <person name="Chen J."/>
            <person name="Zhou S."/>
        </authorList>
    </citation>
    <scope>NUCLEOTIDE SEQUENCE [LARGE SCALE GENOMIC DNA]</scope>
    <source>
        <strain evidence="1 2">SG-1</strain>
    </source>
</reference>
<evidence type="ECO:0000313" key="2">
    <source>
        <dbReference type="Proteomes" id="UP000188603"/>
    </source>
</evidence>
<evidence type="ECO:0000313" key="1">
    <source>
        <dbReference type="EMBL" id="AQS56038.1"/>
    </source>
</evidence>
<gene>
    <name evidence="1" type="ORF">B0W44_09910</name>
</gene>
<dbReference type="STRING" id="1471761.B0W44_09910"/>
<dbReference type="KEGG" id="ntr:B0W44_09910"/>
<sequence>MVFLRLILRFEERSLPQLMLREKRDLVYGVIKRISALCLNLAHKIQCFYFIFMTHIASFQLYKAITMLVF</sequence>
<organism evidence="1 2">
    <name type="scientific">Novibacillus thermophilus</name>
    <dbReference type="NCBI Taxonomy" id="1471761"/>
    <lineage>
        <taxon>Bacteria</taxon>
        <taxon>Bacillati</taxon>
        <taxon>Bacillota</taxon>
        <taxon>Bacilli</taxon>
        <taxon>Bacillales</taxon>
        <taxon>Thermoactinomycetaceae</taxon>
        <taxon>Novibacillus</taxon>
    </lineage>
</organism>
<dbReference type="EMBL" id="CP019699">
    <property type="protein sequence ID" value="AQS56038.1"/>
    <property type="molecule type" value="Genomic_DNA"/>
</dbReference>
<name>A0A1U9K7N3_9BACL</name>
<keyword evidence="2" id="KW-1185">Reference proteome</keyword>
<proteinExistence type="predicted"/>
<accession>A0A1U9K7N3</accession>